<feature type="compositionally biased region" description="Low complexity" evidence="1">
    <location>
        <begin position="899"/>
        <end position="913"/>
    </location>
</feature>
<proteinExistence type="predicted"/>
<dbReference type="AlphaFoldDB" id="D8LL17"/>
<accession>D8LL17</accession>
<dbReference type="OrthoDB" id="21085at2759"/>
<dbReference type="InParanoid" id="D8LL17"/>
<feature type="domain" description="VPS9" evidence="4">
    <location>
        <begin position="949"/>
        <end position="1094"/>
    </location>
</feature>
<feature type="compositionally biased region" description="Basic and acidic residues" evidence="1">
    <location>
        <begin position="113"/>
        <end position="125"/>
    </location>
</feature>
<feature type="compositionally biased region" description="Low complexity" evidence="1">
    <location>
        <begin position="136"/>
        <end position="152"/>
    </location>
</feature>
<dbReference type="Gene3D" id="2.30.42.10">
    <property type="match status" value="1"/>
</dbReference>
<evidence type="ECO:0000259" key="4">
    <source>
        <dbReference type="PROSITE" id="PS51205"/>
    </source>
</evidence>
<evidence type="ECO:0008006" key="7">
    <source>
        <dbReference type="Google" id="ProtNLM"/>
    </source>
</evidence>
<dbReference type="Gene3D" id="1.20.1050.80">
    <property type="entry name" value="VPS9 domain"/>
    <property type="match status" value="1"/>
</dbReference>
<dbReference type="PROSITE" id="PS50195">
    <property type="entry name" value="PX"/>
    <property type="match status" value="1"/>
</dbReference>
<feature type="compositionally biased region" description="Low complexity" evidence="1">
    <location>
        <begin position="455"/>
        <end position="468"/>
    </location>
</feature>
<evidence type="ECO:0000313" key="5">
    <source>
        <dbReference type="EMBL" id="CBN76111.1"/>
    </source>
</evidence>
<feature type="region of interest" description="Disordered" evidence="1">
    <location>
        <begin position="31"/>
        <end position="55"/>
    </location>
</feature>
<evidence type="ECO:0000259" key="3">
    <source>
        <dbReference type="PROSITE" id="PS50195"/>
    </source>
</evidence>
<feature type="compositionally biased region" description="Basic and acidic residues" evidence="1">
    <location>
        <begin position="862"/>
        <end position="882"/>
    </location>
</feature>
<dbReference type="Gene3D" id="3.30.1520.10">
    <property type="entry name" value="Phox-like domain"/>
    <property type="match status" value="1"/>
</dbReference>
<evidence type="ECO:0000256" key="1">
    <source>
        <dbReference type="SAM" id="MobiDB-lite"/>
    </source>
</evidence>
<feature type="region of interest" description="Disordered" evidence="1">
    <location>
        <begin position="90"/>
        <end position="152"/>
    </location>
</feature>
<dbReference type="Proteomes" id="UP000002630">
    <property type="component" value="Linkage Group LG20"/>
</dbReference>
<dbReference type="PROSITE" id="PS50106">
    <property type="entry name" value="PDZ"/>
    <property type="match status" value="1"/>
</dbReference>
<organism evidence="5 6">
    <name type="scientific">Ectocarpus siliculosus</name>
    <name type="common">Brown alga</name>
    <name type="synonym">Conferva siliculosa</name>
    <dbReference type="NCBI Taxonomy" id="2880"/>
    <lineage>
        <taxon>Eukaryota</taxon>
        <taxon>Sar</taxon>
        <taxon>Stramenopiles</taxon>
        <taxon>Ochrophyta</taxon>
        <taxon>PX clade</taxon>
        <taxon>Phaeophyceae</taxon>
        <taxon>Ectocarpales</taxon>
        <taxon>Ectocarpaceae</taxon>
        <taxon>Ectocarpus</taxon>
    </lineage>
</organism>
<feature type="region of interest" description="Disordered" evidence="1">
    <location>
        <begin position="449"/>
        <end position="468"/>
    </location>
</feature>
<dbReference type="InterPro" id="IPR037191">
    <property type="entry name" value="VPS9_dom_sf"/>
</dbReference>
<feature type="compositionally biased region" description="Polar residues" evidence="1">
    <location>
        <begin position="792"/>
        <end position="810"/>
    </location>
</feature>
<feature type="compositionally biased region" description="Polar residues" evidence="1">
    <location>
        <begin position="961"/>
        <end position="987"/>
    </location>
</feature>
<feature type="region of interest" description="Disordered" evidence="1">
    <location>
        <begin position="961"/>
        <end position="1024"/>
    </location>
</feature>
<feature type="compositionally biased region" description="Basic and acidic residues" evidence="1">
    <location>
        <begin position="823"/>
        <end position="832"/>
    </location>
</feature>
<feature type="region of interest" description="Disordered" evidence="1">
    <location>
        <begin position="212"/>
        <end position="237"/>
    </location>
</feature>
<feature type="compositionally biased region" description="Low complexity" evidence="1">
    <location>
        <begin position="225"/>
        <end position="235"/>
    </location>
</feature>
<dbReference type="PROSITE" id="PS51205">
    <property type="entry name" value="VPS9"/>
    <property type="match status" value="1"/>
</dbReference>
<dbReference type="InterPro" id="IPR036034">
    <property type="entry name" value="PDZ_sf"/>
</dbReference>
<dbReference type="SMART" id="SM00228">
    <property type="entry name" value="PDZ"/>
    <property type="match status" value="1"/>
</dbReference>
<dbReference type="SUPFAM" id="SSF109993">
    <property type="entry name" value="VPS9 domain"/>
    <property type="match status" value="1"/>
</dbReference>
<dbReference type="InterPro" id="IPR003123">
    <property type="entry name" value="VPS9"/>
</dbReference>
<reference evidence="5 6" key="1">
    <citation type="journal article" date="2010" name="Nature">
        <title>The Ectocarpus genome and the independent evolution of multicellularity in brown algae.</title>
        <authorList>
            <person name="Cock J.M."/>
            <person name="Sterck L."/>
            <person name="Rouze P."/>
            <person name="Scornet D."/>
            <person name="Allen A.E."/>
            <person name="Amoutzias G."/>
            <person name="Anthouard V."/>
            <person name="Artiguenave F."/>
            <person name="Aury J.M."/>
            <person name="Badger J.H."/>
            <person name="Beszteri B."/>
            <person name="Billiau K."/>
            <person name="Bonnet E."/>
            <person name="Bothwell J.H."/>
            <person name="Bowler C."/>
            <person name="Boyen C."/>
            <person name="Brownlee C."/>
            <person name="Carrano C.J."/>
            <person name="Charrier B."/>
            <person name="Cho G.Y."/>
            <person name="Coelho S.M."/>
            <person name="Collen J."/>
            <person name="Corre E."/>
            <person name="Da Silva C."/>
            <person name="Delage L."/>
            <person name="Delaroque N."/>
            <person name="Dittami S.M."/>
            <person name="Doulbeau S."/>
            <person name="Elias M."/>
            <person name="Farnham G."/>
            <person name="Gachon C.M."/>
            <person name="Gschloessl B."/>
            <person name="Heesch S."/>
            <person name="Jabbari K."/>
            <person name="Jubin C."/>
            <person name="Kawai H."/>
            <person name="Kimura K."/>
            <person name="Kloareg B."/>
            <person name="Kupper F.C."/>
            <person name="Lang D."/>
            <person name="Le Bail A."/>
            <person name="Leblanc C."/>
            <person name="Lerouge P."/>
            <person name="Lohr M."/>
            <person name="Lopez P.J."/>
            <person name="Martens C."/>
            <person name="Maumus F."/>
            <person name="Michel G."/>
            <person name="Miranda-Saavedra D."/>
            <person name="Morales J."/>
            <person name="Moreau H."/>
            <person name="Motomura T."/>
            <person name="Nagasato C."/>
            <person name="Napoli C.A."/>
            <person name="Nelson D.R."/>
            <person name="Nyvall-Collen P."/>
            <person name="Peters A.F."/>
            <person name="Pommier C."/>
            <person name="Potin P."/>
            <person name="Poulain J."/>
            <person name="Quesneville H."/>
            <person name="Read B."/>
            <person name="Rensing S.A."/>
            <person name="Ritter A."/>
            <person name="Rousvoal S."/>
            <person name="Samanta M."/>
            <person name="Samson G."/>
            <person name="Schroeder D.C."/>
            <person name="Segurens B."/>
            <person name="Strittmatter M."/>
            <person name="Tonon T."/>
            <person name="Tregear J.W."/>
            <person name="Valentin K."/>
            <person name="von Dassow P."/>
            <person name="Yamagishi T."/>
            <person name="Van de Peer Y."/>
            <person name="Wincker P."/>
        </authorList>
    </citation>
    <scope>NUCLEOTIDE SEQUENCE [LARGE SCALE GENOMIC DNA]</scope>
    <source>
        <strain evidence="6">Ec32 / CCAP1310/4</strain>
    </source>
</reference>
<feature type="domain" description="PX" evidence="3">
    <location>
        <begin position="456"/>
        <end position="587"/>
    </location>
</feature>
<dbReference type="InterPro" id="IPR001478">
    <property type="entry name" value="PDZ"/>
</dbReference>
<name>D8LL17_ECTSI</name>
<feature type="compositionally biased region" description="Acidic residues" evidence="1">
    <location>
        <begin position="1001"/>
        <end position="1012"/>
    </location>
</feature>
<feature type="region of interest" description="Disordered" evidence="1">
    <location>
        <begin position="792"/>
        <end position="913"/>
    </location>
</feature>
<dbReference type="SUPFAM" id="SSF50156">
    <property type="entry name" value="PDZ domain-like"/>
    <property type="match status" value="1"/>
</dbReference>
<dbReference type="EMBL" id="FN649745">
    <property type="protein sequence ID" value="CBN76111.1"/>
    <property type="molecule type" value="Genomic_DNA"/>
</dbReference>
<evidence type="ECO:0000313" key="6">
    <source>
        <dbReference type="Proteomes" id="UP000002630"/>
    </source>
</evidence>
<dbReference type="EMBL" id="FN648503">
    <property type="protein sequence ID" value="CBN76111.1"/>
    <property type="molecule type" value="Genomic_DNA"/>
</dbReference>
<dbReference type="GO" id="GO:0035091">
    <property type="term" value="F:phosphatidylinositol binding"/>
    <property type="evidence" value="ECO:0007669"/>
    <property type="project" value="InterPro"/>
</dbReference>
<dbReference type="Pfam" id="PF02204">
    <property type="entry name" value="VPS9"/>
    <property type="match status" value="1"/>
</dbReference>
<keyword evidence="6" id="KW-1185">Reference proteome</keyword>
<dbReference type="InterPro" id="IPR001683">
    <property type="entry name" value="PX_dom"/>
</dbReference>
<evidence type="ECO:0000259" key="2">
    <source>
        <dbReference type="PROSITE" id="PS50106"/>
    </source>
</evidence>
<gene>
    <name evidence="5" type="ORF">Esi_0314_0013</name>
</gene>
<sequence length="1103" mass="117328">MTAAATELFPHDVPVLRTSLVRHGLVDLSTSPRARKAPAGPASSQDLAAGDRGEEQWTKAAAAGGNSGFQALVGVNSVVVGHVRAAEELRASLRSPPSPRDLQKIRAPGTPTRRGEQPKSAEERLRKRSVSLRTDSPSAQAAASSRRQRAGSAASIAATLAMAAVRRGDRPYYVGAAGGASRGSPEQTPQPTEGVSMANLLDIAVSLFGSGDGAGGRGGRHSIDGDGSSKSSGVVKSKKKEEKLVTFTVDVHTGGSMTLGVTVKELGGGAVFVEDVRKLPGGSSGPAELAGILVGDVILGINYEPLEKGLVHTSTRLAEAIALAGFVKLQISRCVRSKSWRQSLPRKDCALVSELMWRTAQLRKAGSAERHSIAGLVLQRMAWEEGTSRALAPLLATTPPVDSSLESAASALLDSLVLEAKGLRKAIDVRCLHTRTIVETVEVPSVWGPTSSEVASSDAKAAPPEAATPASTRATVRFVVRVEDVGTGRQWLVFPHYGDLSALRQELLAMWPPIADLPFPAKRSSVSRAAAAETAETEETVVEERVVRLEAFLDGALSLLGMYVSIDPRCSGALHIVQDFLGRPEDLFNADLALSPALRDQKRAELLLYRLLNQADSPAARMKHLLMRDFESDTSLAPDVDSLMKCASSRLRRLQDFVLDHHEEQLSSCAYTTSETREAIVRKAVRRQVELSLYLPLRRCLWKELTWRIRDPARKLERAIQALRRSPPAVFGLETLGVLASKEWGPVKEVMGQATRNVLPTDQIDGLRRAAEHLTALHASLQLNACCDNGDASTDATDSSCNGRSGSSGALSVDSRRASLKLYSREDGKGEAGEEDGEEGSVRAEGATAPTHGTLCPEEGEFGIRERDSNGLRLGGRPDRQTRAVSDSFTGDGGRATNDVASDSDGPSSAPALSLADEEQRLNVVQELVEDDLCWQAQCVQDEDIATEEVDREALRPNFNSSRSWSALSTSHDISPTAAKSSTSSWDSIGGLNEGAAPGESDGEGEGAEEGMEDHPEVAPPATQPSDQAMGADDFLPLFALVLVHSAPLDLLLPQTMLTHLMDLDGSLSEAGYLVATLEAAVSFITQVHASSLSADGNQDSSP</sequence>
<feature type="domain" description="PDZ" evidence="2">
    <location>
        <begin position="248"/>
        <end position="307"/>
    </location>
</feature>
<protein>
    <recommendedName>
        <fullName evidence="7">VPS9 domain-containing protein</fullName>
    </recommendedName>
</protein>
<dbReference type="InterPro" id="IPR036871">
    <property type="entry name" value="PX_dom_sf"/>
</dbReference>
<dbReference type="SUPFAM" id="SSF64268">
    <property type="entry name" value="PX domain"/>
    <property type="match status" value="1"/>
</dbReference>